<proteinExistence type="predicted"/>
<evidence type="ECO:0000313" key="2">
    <source>
        <dbReference type="Proteomes" id="UP000001423"/>
    </source>
</evidence>
<organism evidence="1 2">
    <name type="scientific">Prochlorococcus marinus (strain MIT 9313)</name>
    <dbReference type="NCBI Taxonomy" id="74547"/>
    <lineage>
        <taxon>Bacteria</taxon>
        <taxon>Bacillati</taxon>
        <taxon>Cyanobacteriota</taxon>
        <taxon>Cyanophyceae</taxon>
        <taxon>Synechococcales</taxon>
        <taxon>Prochlorococcaceae</taxon>
        <taxon>Prochlorococcus</taxon>
    </lineage>
</organism>
<dbReference type="KEGG" id="pmt:PMT_2370"/>
<dbReference type="HOGENOM" id="CLU_2619202_0_0_3"/>
<name>B9ERN0_PROMM</name>
<dbReference type="EMBL" id="BX548175">
    <property type="protein sequence ID" value="CAX31888.1"/>
    <property type="molecule type" value="Genomic_DNA"/>
</dbReference>
<sequence>MLVRPDLHTMIEILSEETSQHVSQLSHNLPAFYPLIKISLATPKAPEDLAADNKGRQNLSNEALKGVAGETLSVAGAG</sequence>
<keyword evidence="2" id="KW-1185">Reference proteome</keyword>
<gene>
    <name evidence="1" type="ordered locus">PMT_2370</name>
</gene>
<dbReference type="Proteomes" id="UP000001423">
    <property type="component" value="Chromosome"/>
</dbReference>
<reference evidence="1 2" key="1">
    <citation type="journal article" date="2003" name="Nature">
        <title>Genome divergence in two Prochlorococcus ecotypes reflects oceanic niche differentiation.</title>
        <authorList>
            <person name="Rocap G."/>
            <person name="Larimer F.W."/>
            <person name="Lamerdin J.E."/>
            <person name="Malfatti S."/>
            <person name="Chain P."/>
            <person name="Ahlgren N.A."/>
            <person name="Arellano A."/>
            <person name="Coleman M."/>
            <person name="Hauser L."/>
            <person name="Hess W.R."/>
            <person name="Johnson Z.I."/>
            <person name="Land M.L."/>
            <person name="Lindell D."/>
            <person name="Post A.F."/>
            <person name="Regala W."/>
            <person name="Shah M."/>
            <person name="Shaw S.L."/>
            <person name="Steglich C."/>
            <person name="Sullivan M.B."/>
            <person name="Ting C.S."/>
            <person name="Tolonen A."/>
            <person name="Webb E.A."/>
            <person name="Zinser E.R."/>
            <person name="Chisholm S.W."/>
        </authorList>
    </citation>
    <scope>NUCLEOTIDE SEQUENCE [LARGE SCALE GENOMIC DNA]</scope>
    <source>
        <strain evidence="2">MIT 9313</strain>
    </source>
</reference>
<evidence type="ECO:0000313" key="1">
    <source>
        <dbReference type="EMBL" id="CAX31888.1"/>
    </source>
</evidence>
<accession>B9ERN0</accession>
<protein>
    <submittedName>
        <fullName evidence="1">Uncharacterized protein</fullName>
    </submittedName>
</protein>
<dbReference type="AlphaFoldDB" id="B9ERN0"/>